<dbReference type="PRINTS" id="PR00237">
    <property type="entry name" value="GPCRRHODOPSN"/>
</dbReference>
<dbReference type="CDD" id="cd00637">
    <property type="entry name" value="7tm_classA_rhodopsin-like"/>
    <property type="match status" value="1"/>
</dbReference>
<gene>
    <name evidence="12" type="primary">LOC106468413</name>
</gene>
<dbReference type="PROSITE" id="PS50262">
    <property type="entry name" value="G_PROTEIN_RECEP_F1_2"/>
    <property type="match status" value="1"/>
</dbReference>
<evidence type="ECO:0000313" key="12">
    <source>
        <dbReference type="RefSeq" id="XP_022252459.1"/>
    </source>
</evidence>
<comment type="similarity">
    <text evidence="2">Belongs to the G-protein coupled receptor 1 family.</text>
</comment>
<evidence type="ECO:0000256" key="3">
    <source>
        <dbReference type="ARBA" id="ARBA00022692"/>
    </source>
</evidence>
<dbReference type="Proteomes" id="UP000694941">
    <property type="component" value="Unplaced"/>
</dbReference>
<evidence type="ECO:0000256" key="6">
    <source>
        <dbReference type="ARBA" id="ARBA00023136"/>
    </source>
</evidence>
<evidence type="ECO:0000256" key="8">
    <source>
        <dbReference type="ARBA" id="ARBA00023224"/>
    </source>
</evidence>
<evidence type="ECO:0000256" key="1">
    <source>
        <dbReference type="ARBA" id="ARBA00004141"/>
    </source>
</evidence>
<feature type="transmembrane region" description="Helical" evidence="9">
    <location>
        <begin position="31"/>
        <end position="57"/>
    </location>
</feature>
<evidence type="ECO:0000256" key="2">
    <source>
        <dbReference type="ARBA" id="ARBA00010663"/>
    </source>
</evidence>
<comment type="subcellular location">
    <subcellularLocation>
        <location evidence="1">Membrane</location>
        <topology evidence="1">Multi-pass membrane protein</topology>
    </subcellularLocation>
</comment>
<dbReference type="PANTHER" id="PTHR45695">
    <property type="entry name" value="LEUCOKININ RECEPTOR-RELATED"/>
    <property type="match status" value="1"/>
</dbReference>
<keyword evidence="7" id="KW-0675">Receptor</keyword>
<feature type="domain" description="G-protein coupled receptors family 1 profile" evidence="10">
    <location>
        <begin position="48"/>
        <end position="140"/>
    </location>
</feature>
<evidence type="ECO:0000259" key="10">
    <source>
        <dbReference type="PROSITE" id="PS50262"/>
    </source>
</evidence>
<dbReference type="Pfam" id="PF00001">
    <property type="entry name" value="7tm_1"/>
    <property type="match status" value="1"/>
</dbReference>
<accession>A0ABM1T9A3</accession>
<feature type="transmembrane region" description="Helical" evidence="9">
    <location>
        <begin position="69"/>
        <end position="93"/>
    </location>
</feature>
<dbReference type="PANTHER" id="PTHR45695:SF9">
    <property type="entry name" value="LEUCOKININ RECEPTOR"/>
    <property type="match status" value="1"/>
</dbReference>
<reference evidence="12" key="1">
    <citation type="submission" date="2025-08" db="UniProtKB">
        <authorList>
            <consortium name="RefSeq"/>
        </authorList>
    </citation>
    <scope>IDENTIFICATION</scope>
    <source>
        <tissue evidence="12">Muscle</tissue>
    </source>
</reference>
<keyword evidence="3 9" id="KW-0812">Transmembrane</keyword>
<evidence type="ECO:0000256" key="7">
    <source>
        <dbReference type="ARBA" id="ARBA00023170"/>
    </source>
</evidence>
<keyword evidence="6 9" id="KW-0472">Membrane</keyword>
<evidence type="ECO:0000256" key="4">
    <source>
        <dbReference type="ARBA" id="ARBA00022989"/>
    </source>
</evidence>
<evidence type="ECO:0000313" key="11">
    <source>
        <dbReference type="Proteomes" id="UP000694941"/>
    </source>
</evidence>
<dbReference type="InterPro" id="IPR000276">
    <property type="entry name" value="GPCR_Rhodpsn"/>
</dbReference>
<sequence length="140" mass="15630">MMITLDNITNEAVNFTDREELRPPPASQVTVISLSGLFFLIGTVGVLGNALVIFVILTDKRMRCSVTNLLIMNLAVSDFIIMVVCIPDIVQFMKNVGWKLGLISCRLLRFTEVFSLYASVMTLVGVCVERFSTRDGQHVR</sequence>
<keyword evidence="4 9" id="KW-1133">Transmembrane helix</keyword>
<protein>
    <submittedName>
        <fullName evidence="12">Neuropeptide receptor 15-like</fullName>
    </submittedName>
</protein>
<dbReference type="GeneID" id="106468413"/>
<dbReference type="InterPro" id="IPR017452">
    <property type="entry name" value="GPCR_Rhodpsn_7TM"/>
</dbReference>
<proteinExistence type="inferred from homology"/>
<evidence type="ECO:0000256" key="5">
    <source>
        <dbReference type="ARBA" id="ARBA00023040"/>
    </source>
</evidence>
<organism evidence="11 12">
    <name type="scientific">Limulus polyphemus</name>
    <name type="common">Atlantic horseshoe crab</name>
    <dbReference type="NCBI Taxonomy" id="6850"/>
    <lineage>
        <taxon>Eukaryota</taxon>
        <taxon>Metazoa</taxon>
        <taxon>Ecdysozoa</taxon>
        <taxon>Arthropoda</taxon>
        <taxon>Chelicerata</taxon>
        <taxon>Merostomata</taxon>
        <taxon>Xiphosura</taxon>
        <taxon>Limulidae</taxon>
        <taxon>Limulus</taxon>
    </lineage>
</organism>
<dbReference type="SUPFAM" id="SSF81321">
    <property type="entry name" value="Family A G protein-coupled receptor-like"/>
    <property type="match status" value="1"/>
</dbReference>
<dbReference type="Gene3D" id="1.20.1070.10">
    <property type="entry name" value="Rhodopsin 7-helix transmembrane proteins"/>
    <property type="match status" value="1"/>
</dbReference>
<keyword evidence="8" id="KW-0807">Transducer</keyword>
<name>A0ABM1T9A3_LIMPO</name>
<keyword evidence="11" id="KW-1185">Reference proteome</keyword>
<keyword evidence="5" id="KW-0297">G-protein coupled receptor</keyword>
<feature type="transmembrane region" description="Helical" evidence="9">
    <location>
        <begin position="113"/>
        <end position="131"/>
    </location>
</feature>
<dbReference type="RefSeq" id="XP_022252459.1">
    <property type="nucleotide sequence ID" value="XM_022396751.1"/>
</dbReference>
<evidence type="ECO:0000256" key="9">
    <source>
        <dbReference type="SAM" id="Phobius"/>
    </source>
</evidence>